<dbReference type="EMBL" id="JAEQNC010000005">
    <property type="protein sequence ID" value="MBL0372454.1"/>
    <property type="molecule type" value="Genomic_DNA"/>
</dbReference>
<keyword evidence="1" id="KW-0574">Periplasm</keyword>
<proteinExistence type="inferred from homology"/>
<dbReference type="Proteomes" id="UP000633219">
    <property type="component" value="Unassembled WGS sequence"/>
</dbReference>
<gene>
    <name evidence="3" type="primary">ybgF</name>
    <name evidence="1" type="synonym">cpoB</name>
    <name evidence="3" type="ORF">JJB09_10480</name>
</gene>
<protein>
    <recommendedName>
        <fullName evidence="1">Cell division coordinator CpoB</fullName>
    </recommendedName>
</protein>
<dbReference type="RefSeq" id="WP_201657209.1">
    <property type="nucleotide sequence ID" value="NZ_JAEQNC010000005.1"/>
</dbReference>
<dbReference type="InterPro" id="IPR011990">
    <property type="entry name" value="TPR-like_helical_dom_sf"/>
</dbReference>
<feature type="compositionally biased region" description="Polar residues" evidence="2">
    <location>
        <begin position="113"/>
        <end position="136"/>
    </location>
</feature>
<dbReference type="NCBIfam" id="TIGR02795">
    <property type="entry name" value="tol_pal_ybgF"/>
    <property type="match status" value="1"/>
</dbReference>
<comment type="subcellular location">
    <subcellularLocation>
        <location evidence="1">Periplasm</location>
    </subcellularLocation>
</comment>
<evidence type="ECO:0000313" key="4">
    <source>
        <dbReference type="Proteomes" id="UP000633219"/>
    </source>
</evidence>
<organism evidence="3 4">
    <name type="scientific">Rhizobium setariae</name>
    <dbReference type="NCBI Taxonomy" id="2801340"/>
    <lineage>
        <taxon>Bacteria</taxon>
        <taxon>Pseudomonadati</taxon>
        <taxon>Pseudomonadota</taxon>
        <taxon>Alphaproteobacteria</taxon>
        <taxon>Hyphomicrobiales</taxon>
        <taxon>Rhizobiaceae</taxon>
        <taxon>Rhizobium/Agrobacterium group</taxon>
        <taxon>Rhizobium</taxon>
    </lineage>
</organism>
<feature type="region of interest" description="Disordered" evidence="2">
    <location>
        <begin position="93"/>
        <end position="198"/>
    </location>
</feature>
<dbReference type="InterPro" id="IPR034706">
    <property type="entry name" value="CpoB"/>
</dbReference>
<evidence type="ECO:0000256" key="2">
    <source>
        <dbReference type="SAM" id="MobiDB-lite"/>
    </source>
</evidence>
<keyword evidence="1" id="KW-0131">Cell cycle</keyword>
<feature type="coiled-coil region" evidence="1">
    <location>
        <begin position="47"/>
        <end position="88"/>
    </location>
</feature>
<feature type="signal peptide" evidence="1">
    <location>
        <begin position="1"/>
        <end position="24"/>
    </location>
</feature>
<dbReference type="GO" id="GO:0030288">
    <property type="term" value="C:outer membrane-bounded periplasmic space"/>
    <property type="evidence" value="ECO:0007669"/>
    <property type="project" value="UniProtKB-UniRule"/>
</dbReference>
<dbReference type="GO" id="GO:0043093">
    <property type="term" value="P:FtsZ-dependent cytokinesis"/>
    <property type="evidence" value="ECO:0007669"/>
    <property type="project" value="UniProtKB-UniRule"/>
</dbReference>
<comment type="similarity">
    <text evidence="1">Belongs to the CpoB family.</text>
</comment>
<keyword evidence="1" id="KW-0132">Cell division</keyword>
<feature type="chain" id="PRO_5038180753" description="Cell division coordinator CpoB" evidence="1">
    <location>
        <begin position="25"/>
        <end position="326"/>
    </location>
</feature>
<keyword evidence="1" id="KW-0732">Signal</keyword>
<comment type="function">
    <text evidence="1">Mediates coordination of peptidoglycan synthesis and outer membrane constriction during cell division.</text>
</comment>
<keyword evidence="4" id="KW-1185">Reference proteome</keyword>
<evidence type="ECO:0000313" key="3">
    <source>
        <dbReference type="EMBL" id="MBL0372454.1"/>
    </source>
</evidence>
<feature type="compositionally biased region" description="Polar residues" evidence="2">
    <location>
        <begin position="189"/>
        <end position="198"/>
    </location>
</feature>
<comment type="caution">
    <text evidence="3">The sequence shown here is derived from an EMBL/GenBank/DDBJ whole genome shotgun (WGS) entry which is preliminary data.</text>
</comment>
<dbReference type="InterPro" id="IPR014162">
    <property type="entry name" value="CpoB_C"/>
</dbReference>
<evidence type="ECO:0000256" key="1">
    <source>
        <dbReference type="HAMAP-Rule" id="MF_02066"/>
    </source>
</evidence>
<dbReference type="SUPFAM" id="SSF48452">
    <property type="entry name" value="TPR-like"/>
    <property type="match status" value="1"/>
</dbReference>
<keyword evidence="1" id="KW-0175">Coiled coil</keyword>
<dbReference type="AlphaFoldDB" id="A0A936YQN6"/>
<dbReference type="HAMAP" id="MF_02066">
    <property type="entry name" value="CpoB"/>
    <property type="match status" value="1"/>
</dbReference>
<sequence precursor="true">MKKQVMAGMLALAATALWVSPPSAMPLGTMKGKVDARSDAPVILAQAGNAEMRVQQLEEQLRQLNGRVEEMSFQLLQMQETIRKAQEDNEFRFQDLEGGAKPKKKSSIETVPGDQSQDTANASGDTTPEAGQNDAAQLNLPMDDIGGTDPNTGKPAGDLGSLKLDENGNVLGTQSLDGVDVSNLPPPDTSTSDQTASLKTGVDAQYQSAYEQVLAGDYASAESGFADFINANPQSKKLADANFWLGEAQYSQGKYNDSAKTFLNAYKTYGKSAKAPEMLLKLAMSLAALDSKDTACATLREVSKAYPKASRAIIGKVASEQKRLAC</sequence>
<dbReference type="InterPro" id="IPR019734">
    <property type="entry name" value="TPR_rpt"/>
</dbReference>
<accession>A0A936YQN6</accession>
<name>A0A936YQN6_9HYPH</name>
<dbReference type="Gene3D" id="1.25.40.10">
    <property type="entry name" value="Tetratricopeptide repeat domain"/>
    <property type="match status" value="1"/>
</dbReference>
<dbReference type="Pfam" id="PF13174">
    <property type="entry name" value="TPR_6"/>
    <property type="match status" value="2"/>
</dbReference>
<reference evidence="3" key="1">
    <citation type="submission" date="2021-01" db="EMBL/GenBank/DDBJ databases">
        <title>Rhizobium sp. strain KVB221 16S ribosomal RNA gene Genome sequencing and assembly.</title>
        <authorList>
            <person name="Kang M."/>
        </authorList>
    </citation>
    <scope>NUCLEOTIDE SEQUENCE</scope>
    <source>
        <strain evidence="3">KVB221</strain>
    </source>
</reference>